<evidence type="ECO:0000313" key="2">
    <source>
        <dbReference type="Proteomes" id="UP000694864"/>
    </source>
</evidence>
<dbReference type="PANTHER" id="PTHR47871:SF2">
    <property type="entry name" value="OS03G0221300 PROTEIN"/>
    <property type="match status" value="1"/>
</dbReference>
<dbReference type="GeneID" id="104705952"/>
<accession>A0ABM0T3I5</accession>
<proteinExistence type="predicted"/>
<dbReference type="Proteomes" id="UP000694864">
    <property type="component" value="Chromosome 8"/>
</dbReference>
<evidence type="ECO:0000256" key="1">
    <source>
        <dbReference type="SAM" id="MobiDB-lite"/>
    </source>
</evidence>
<protein>
    <submittedName>
        <fullName evidence="3">Uncharacterized protein LOC104705952</fullName>
    </submittedName>
</protein>
<sequence length="699" mass="79357">MYKMSHEPTNNISPSESHFGFPELDLDHLPLTSRRSLMLSDERRVSQPIAASLPASNVVDSIVKREEEEEEDCYNELGVVSNRDDATEPVNTGILESTSIGCSQGLNVSENVRPQSNIIVCCSNVEENDKRLEHIKDTPRSDALEHLTLKERRQMLLERAAIRLPESNLEDNTKDCYESDLYKIKAEISCDNEIASSSGVQFSGFLEKIDSVLCRNFSIGSESGSQLSGIQENDIPIAHESSFDLSPEASLHELSSTSRDDEHSQLSSNGNPRISVKRIKRNPLPLNVCEMQFTQVKTDPLDDCVMENNDERNPVTSEQIQVKREVETHGEAYDDNELDSVKLSSRLNRCTSAPNPSKFVKNEAETASKLDEDEIDHMKLIDRLKLRSFHGSGHHEELNPPSSGFSFCTSDDYVKPLKILRPWKRKKTATDSIETALEEDAPGLLQVLIQQGVSVDELRLYGENEGGSDSSDDSLLEESFSELEDVISQLFFKRQTGTTKLINLSFSKASRTSYCLTCLFSLIEQARYLRFRKWPVEWGWCRDLQSFIFVFERHNRIVMERPEYGYATYFFELSNTASIRWQIKRLVLAMKLASCGRYQLIENKPLLVGEDMTESEAEVLMKYGWVPNTGLGTMLNYHDRVFHDRKTQKQTSEWRSKISKLLVDGYNGGTIVSTLIAHHDDDDVYDAGFDMEGVKLEPY</sequence>
<reference evidence="3" key="2">
    <citation type="submission" date="2025-08" db="UniProtKB">
        <authorList>
            <consortium name="RefSeq"/>
        </authorList>
    </citation>
    <scope>IDENTIFICATION</scope>
    <source>
        <tissue evidence="3">Leaf</tissue>
    </source>
</reference>
<feature type="region of interest" description="Disordered" evidence="1">
    <location>
        <begin position="248"/>
        <end position="277"/>
    </location>
</feature>
<organism evidence="2 3">
    <name type="scientific">Camelina sativa</name>
    <name type="common">False flax</name>
    <name type="synonym">Myagrum sativum</name>
    <dbReference type="NCBI Taxonomy" id="90675"/>
    <lineage>
        <taxon>Eukaryota</taxon>
        <taxon>Viridiplantae</taxon>
        <taxon>Streptophyta</taxon>
        <taxon>Embryophyta</taxon>
        <taxon>Tracheophyta</taxon>
        <taxon>Spermatophyta</taxon>
        <taxon>Magnoliopsida</taxon>
        <taxon>eudicotyledons</taxon>
        <taxon>Gunneridae</taxon>
        <taxon>Pentapetalae</taxon>
        <taxon>rosids</taxon>
        <taxon>malvids</taxon>
        <taxon>Brassicales</taxon>
        <taxon>Brassicaceae</taxon>
        <taxon>Camelineae</taxon>
        <taxon>Camelina</taxon>
    </lineage>
</organism>
<evidence type="ECO:0000313" key="3">
    <source>
        <dbReference type="RefSeq" id="XP_010420359.1"/>
    </source>
</evidence>
<gene>
    <name evidence="3" type="primary">LOC104705952</name>
</gene>
<reference evidence="2" key="1">
    <citation type="journal article" date="2014" name="Nat. Commun.">
        <title>The emerging biofuel crop Camelina sativa retains a highly undifferentiated hexaploid genome structure.</title>
        <authorList>
            <person name="Kagale S."/>
            <person name="Koh C."/>
            <person name="Nixon J."/>
            <person name="Bollina V."/>
            <person name="Clarke W.E."/>
            <person name="Tuteja R."/>
            <person name="Spillane C."/>
            <person name="Robinson S.J."/>
            <person name="Links M.G."/>
            <person name="Clarke C."/>
            <person name="Higgins E.E."/>
            <person name="Huebert T."/>
            <person name="Sharpe A.G."/>
            <person name="Parkin I.A."/>
        </authorList>
    </citation>
    <scope>NUCLEOTIDE SEQUENCE [LARGE SCALE GENOMIC DNA]</scope>
    <source>
        <strain evidence="2">cv. DH55</strain>
    </source>
</reference>
<name>A0ABM0T3I5_CAMSA</name>
<keyword evidence="2" id="KW-1185">Reference proteome</keyword>
<dbReference type="PANTHER" id="PTHR47871">
    <property type="entry name" value="NAC DOMAIN-CONTAINING PROTEIN 8"/>
    <property type="match status" value="1"/>
</dbReference>
<dbReference type="RefSeq" id="XP_010420359.1">
    <property type="nucleotide sequence ID" value="XM_010422057.2"/>
</dbReference>